<evidence type="ECO:0000313" key="1">
    <source>
        <dbReference type="EMBL" id="GGA91818.1"/>
    </source>
</evidence>
<gene>
    <name evidence="1" type="ORF">GCM10011496_10950</name>
</gene>
<comment type="caution">
    <text evidence="1">The sequence shown here is derived from an EMBL/GenBank/DDBJ whole genome shotgun (WGS) entry which is preliminary data.</text>
</comment>
<dbReference type="Proteomes" id="UP000620596">
    <property type="component" value="Unassembled WGS sequence"/>
</dbReference>
<evidence type="ECO:0000313" key="2">
    <source>
        <dbReference type="Proteomes" id="UP000620596"/>
    </source>
</evidence>
<dbReference type="AlphaFoldDB" id="A0A916WF44"/>
<reference evidence="1" key="1">
    <citation type="journal article" date="2014" name="Int. J. Syst. Evol. Microbiol.">
        <title>Complete genome sequence of Corynebacterium casei LMG S-19264T (=DSM 44701T), isolated from a smear-ripened cheese.</title>
        <authorList>
            <consortium name="US DOE Joint Genome Institute (JGI-PGF)"/>
            <person name="Walter F."/>
            <person name="Albersmeier A."/>
            <person name="Kalinowski J."/>
            <person name="Ruckert C."/>
        </authorList>
    </citation>
    <scope>NUCLEOTIDE SEQUENCE</scope>
    <source>
        <strain evidence="1">CGMCC 1.15322</strain>
    </source>
</reference>
<protein>
    <submittedName>
        <fullName evidence="1">Uncharacterized protein</fullName>
    </submittedName>
</protein>
<organism evidence="1 2">
    <name type="scientific">Polaromonas eurypsychrophila</name>
    <dbReference type="NCBI Taxonomy" id="1614635"/>
    <lineage>
        <taxon>Bacteria</taxon>
        <taxon>Pseudomonadati</taxon>
        <taxon>Pseudomonadota</taxon>
        <taxon>Betaproteobacteria</taxon>
        <taxon>Burkholderiales</taxon>
        <taxon>Comamonadaceae</taxon>
        <taxon>Polaromonas</taxon>
    </lineage>
</organism>
<keyword evidence="2" id="KW-1185">Reference proteome</keyword>
<name>A0A916WF44_9BURK</name>
<reference evidence="1" key="2">
    <citation type="submission" date="2020-09" db="EMBL/GenBank/DDBJ databases">
        <authorList>
            <person name="Sun Q."/>
            <person name="Zhou Y."/>
        </authorList>
    </citation>
    <scope>NUCLEOTIDE SEQUENCE</scope>
    <source>
        <strain evidence="1">CGMCC 1.15322</strain>
    </source>
</reference>
<proteinExistence type="predicted"/>
<dbReference type="SUPFAM" id="SSF55781">
    <property type="entry name" value="GAF domain-like"/>
    <property type="match status" value="1"/>
</dbReference>
<dbReference type="RefSeq" id="WP_188707340.1">
    <property type="nucleotide sequence ID" value="NZ_BMIG01000003.1"/>
</dbReference>
<sequence>MTSVSASSPALAVEVDSFSKVLLVGGLGVALDFLNTRTGYRFTFIYKCELPHARRVMVHDRELLYIPSRDLVPVTQTFFEFMLIEPVFVTADGLVDERCCVHPGRKHFRGFCGIQLFHSDGRHFGWLAHANPGPVPVPTGEVEFLHLVAPVLMQVLETMVPDKG</sequence>
<dbReference type="EMBL" id="BMIG01000003">
    <property type="protein sequence ID" value="GGA91818.1"/>
    <property type="molecule type" value="Genomic_DNA"/>
</dbReference>
<accession>A0A916WF44</accession>